<sequence length="175" mass="19438">MIEKAVNIKIVRRQLPTEANVLERQREMIVSKLQSVLDQNNYSDYLPIIGSLLKDYNPEEIAAAAVKLMQEGNKALETPAETTVAPDLGNTGAKPGMVRMFINIGRSQKITVKDIIQSIAIEADVPGKDIGMISIYDKFTFVEVPEDVAEKVLAVMHRNTIKGYKVNVEPARARD</sequence>
<dbReference type="Gene3D" id="3.30.70.330">
    <property type="match status" value="1"/>
</dbReference>
<keyword evidence="4" id="KW-0347">Helicase</keyword>
<dbReference type="AlphaFoldDB" id="A0A645DMW7"/>
<dbReference type="InterPro" id="IPR057325">
    <property type="entry name" value="DeaD_dimer"/>
</dbReference>
<dbReference type="Pfam" id="PF25399">
    <property type="entry name" value="DeaD_dimer"/>
    <property type="match status" value="1"/>
</dbReference>
<dbReference type="CDD" id="cd12252">
    <property type="entry name" value="RRM_DbpA"/>
    <property type="match status" value="1"/>
</dbReference>
<keyword evidence="4" id="KW-0378">Hydrolase</keyword>
<gene>
    <name evidence="4" type="primary">deaD_25</name>
    <name evidence="4" type="ORF">SDC9_137769</name>
</gene>
<dbReference type="InterPro" id="IPR012677">
    <property type="entry name" value="Nucleotide-bd_a/b_plait_sf"/>
</dbReference>
<dbReference type="Pfam" id="PF03880">
    <property type="entry name" value="DbpA"/>
    <property type="match status" value="1"/>
</dbReference>
<dbReference type="EC" id="3.6.4.13" evidence="4"/>
<dbReference type="EMBL" id="VSSQ01037851">
    <property type="protein sequence ID" value="MPM90647.1"/>
    <property type="molecule type" value="Genomic_DNA"/>
</dbReference>
<protein>
    <submittedName>
        <fullName evidence="4">ATP-dependent RNA helicase DeaD</fullName>
        <ecNumber evidence="4">3.6.4.13</ecNumber>
    </submittedName>
</protein>
<feature type="domain" description="DEAD box helicase DbpA/CsdA RNA-binding" evidence="2">
    <location>
        <begin position="99"/>
        <end position="170"/>
    </location>
</feature>
<evidence type="ECO:0000259" key="3">
    <source>
        <dbReference type="Pfam" id="PF25399"/>
    </source>
</evidence>
<keyword evidence="4" id="KW-0547">Nucleotide-binding</keyword>
<reference evidence="4" key="1">
    <citation type="submission" date="2019-08" db="EMBL/GenBank/DDBJ databases">
        <authorList>
            <person name="Kucharzyk K."/>
            <person name="Murdoch R.W."/>
            <person name="Higgins S."/>
            <person name="Loffler F."/>
        </authorList>
    </citation>
    <scope>NUCLEOTIDE SEQUENCE</scope>
</reference>
<dbReference type="GO" id="GO:0003724">
    <property type="term" value="F:RNA helicase activity"/>
    <property type="evidence" value="ECO:0007669"/>
    <property type="project" value="UniProtKB-EC"/>
</dbReference>
<evidence type="ECO:0000256" key="1">
    <source>
        <dbReference type="ARBA" id="ARBA00022490"/>
    </source>
</evidence>
<dbReference type="GO" id="GO:0016787">
    <property type="term" value="F:hydrolase activity"/>
    <property type="evidence" value="ECO:0007669"/>
    <property type="project" value="UniProtKB-KW"/>
</dbReference>
<comment type="caution">
    <text evidence="4">The sequence shown here is derived from an EMBL/GenBank/DDBJ whole genome shotgun (WGS) entry which is preliminary data.</text>
</comment>
<accession>A0A645DMW7</accession>
<proteinExistence type="predicted"/>
<feature type="domain" description="RNA helicase DeaD dimerization" evidence="3">
    <location>
        <begin position="16"/>
        <end position="78"/>
    </location>
</feature>
<keyword evidence="4" id="KW-0067">ATP-binding</keyword>
<evidence type="ECO:0000259" key="2">
    <source>
        <dbReference type="Pfam" id="PF03880"/>
    </source>
</evidence>
<evidence type="ECO:0000313" key="4">
    <source>
        <dbReference type="EMBL" id="MPM90647.1"/>
    </source>
</evidence>
<organism evidence="4">
    <name type="scientific">bioreactor metagenome</name>
    <dbReference type="NCBI Taxonomy" id="1076179"/>
    <lineage>
        <taxon>unclassified sequences</taxon>
        <taxon>metagenomes</taxon>
        <taxon>ecological metagenomes</taxon>
    </lineage>
</organism>
<keyword evidence="1" id="KW-0963">Cytoplasm</keyword>
<dbReference type="InterPro" id="IPR005580">
    <property type="entry name" value="DbpA/CsdA_RNA-bd_dom"/>
</dbReference>
<name>A0A645DMW7_9ZZZZ</name>